<reference evidence="2" key="1">
    <citation type="journal article" date="2021" name="IMA Fungus">
        <title>Genomic characterization of three marine fungi, including Emericellopsis atlantica sp. nov. with signatures of a generalist lifestyle and marine biomass degradation.</title>
        <authorList>
            <person name="Hagestad O.C."/>
            <person name="Hou L."/>
            <person name="Andersen J.H."/>
            <person name="Hansen E.H."/>
            <person name="Altermark B."/>
            <person name="Li C."/>
            <person name="Kuhnert E."/>
            <person name="Cox R.J."/>
            <person name="Crous P.W."/>
            <person name="Spatafora J.W."/>
            <person name="Lail K."/>
            <person name="Amirebrahimi M."/>
            <person name="Lipzen A."/>
            <person name="Pangilinan J."/>
            <person name="Andreopoulos W."/>
            <person name="Hayes R.D."/>
            <person name="Ng V."/>
            <person name="Grigoriev I.V."/>
            <person name="Jackson S.A."/>
            <person name="Sutton T.D.S."/>
            <person name="Dobson A.D.W."/>
            <person name="Rama T."/>
        </authorList>
    </citation>
    <scope>NUCLEOTIDE SEQUENCE</scope>
    <source>
        <strain evidence="2">TRa018bII</strain>
    </source>
</reference>
<dbReference type="OrthoDB" id="674604at2759"/>
<evidence type="ECO:0000313" key="3">
    <source>
        <dbReference type="Proteomes" id="UP000824998"/>
    </source>
</evidence>
<name>A0A9P7YCG4_9HELO</name>
<protein>
    <submittedName>
        <fullName evidence="2">Heterokaryon incompatibility protein-domain-containing protein</fullName>
    </submittedName>
</protein>
<feature type="domain" description="Heterokaryon incompatibility" evidence="1">
    <location>
        <begin position="22"/>
        <end position="120"/>
    </location>
</feature>
<feature type="non-terminal residue" evidence="2">
    <location>
        <position position="346"/>
    </location>
</feature>
<accession>A0A9P7YCG4</accession>
<evidence type="ECO:0000313" key="2">
    <source>
        <dbReference type="EMBL" id="KAG9231096.1"/>
    </source>
</evidence>
<evidence type="ECO:0000259" key="1">
    <source>
        <dbReference type="Pfam" id="PF06985"/>
    </source>
</evidence>
<dbReference type="Pfam" id="PF06985">
    <property type="entry name" value="HET"/>
    <property type="match status" value="1"/>
</dbReference>
<dbReference type="PANTHER" id="PTHR10622:SF10">
    <property type="entry name" value="HET DOMAIN-CONTAINING PROTEIN"/>
    <property type="match status" value="1"/>
</dbReference>
<comment type="caution">
    <text evidence="2">The sequence shown here is derived from an EMBL/GenBank/DDBJ whole genome shotgun (WGS) entry which is preliminary data.</text>
</comment>
<dbReference type="PANTHER" id="PTHR10622">
    <property type="entry name" value="HET DOMAIN-CONTAINING PROTEIN"/>
    <property type="match status" value="1"/>
</dbReference>
<dbReference type="AlphaFoldDB" id="A0A9P7YCG4"/>
<organism evidence="2 3">
    <name type="scientific">Amylocarpus encephaloides</name>
    <dbReference type="NCBI Taxonomy" id="45428"/>
    <lineage>
        <taxon>Eukaryota</taxon>
        <taxon>Fungi</taxon>
        <taxon>Dikarya</taxon>
        <taxon>Ascomycota</taxon>
        <taxon>Pezizomycotina</taxon>
        <taxon>Leotiomycetes</taxon>
        <taxon>Helotiales</taxon>
        <taxon>Helotiales incertae sedis</taxon>
        <taxon>Amylocarpus</taxon>
    </lineage>
</organism>
<gene>
    <name evidence="2" type="ORF">BJ875DRAFT_335539</name>
</gene>
<dbReference type="InterPro" id="IPR010730">
    <property type="entry name" value="HET"/>
</dbReference>
<dbReference type="Proteomes" id="UP000824998">
    <property type="component" value="Unassembled WGS sequence"/>
</dbReference>
<sequence>MRLINAKTYALEEFWDEHAEKYAILSHRWEDGEVSLQDIESPTALSVIQKKGLGKIKWSCKQALKDGLQYVWVDTCCIDKKSSAELSEAINSMFRWYKASTVCYGFLSDVDSSSSFRNMERQIRLSKWFTRGWTLQELIAPQDVVFYDQQWKQLGTKHSMRKLLSEVTAIDEEILDGSVPITNYSIAQRMSWIAGRTTTCVEDTAYCLLGIFDVNMPMLYGEGEKAFSRLQQEIIKHSDDQTILAWPINRPNQPSLFADHPQAFASCRYIVAAPAMKGGSPYSLTNRGMSIRLMAAPYTTGIYVARLNCFNLEMSAGGLPPSFRLGIFLKRLNEDDQYARVEQEGR</sequence>
<keyword evidence="3" id="KW-1185">Reference proteome</keyword>
<proteinExistence type="predicted"/>
<dbReference type="EMBL" id="MU251624">
    <property type="protein sequence ID" value="KAG9231096.1"/>
    <property type="molecule type" value="Genomic_DNA"/>
</dbReference>